<comment type="caution">
    <text evidence="3">The sequence shown here is derived from an EMBL/GenBank/DDBJ whole genome shotgun (WGS) entry which is preliminary data.</text>
</comment>
<accession>A0A3E3DR46</accession>
<proteinExistence type="predicted"/>
<reference evidence="5 6" key="1">
    <citation type="submission" date="2018-08" db="EMBL/GenBank/DDBJ databases">
        <title>A genome reference for cultivated species of the human gut microbiota.</title>
        <authorList>
            <person name="Zou Y."/>
            <person name="Xue W."/>
            <person name="Luo G."/>
        </authorList>
    </citation>
    <scope>NUCLEOTIDE SEQUENCE [LARGE SCALE GENOMIC DNA]</scope>
    <source>
        <strain evidence="3 5">AF19-13AC</strain>
        <strain evidence="4 6">TF05-11AC</strain>
    </source>
</reference>
<dbReference type="RefSeq" id="WP_117502194.1">
    <property type="nucleotide sequence ID" value="NZ_CABJBJ010000023.1"/>
</dbReference>
<dbReference type="EMBL" id="QTJW01000004">
    <property type="protein sequence ID" value="RGD71399.1"/>
    <property type="molecule type" value="Genomic_DNA"/>
</dbReference>
<evidence type="ECO:0000259" key="2">
    <source>
        <dbReference type="Pfam" id="PF13614"/>
    </source>
</evidence>
<gene>
    <name evidence="3" type="ORF">DWX31_07390</name>
    <name evidence="4" type="ORF">DXC39_08800</name>
</gene>
<evidence type="ECO:0000256" key="1">
    <source>
        <dbReference type="SAM" id="MobiDB-lite"/>
    </source>
</evidence>
<evidence type="ECO:0000313" key="5">
    <source>
        <dbReference type="Proteomes" id="UP000261023"/>
    </source>
</evidence>
<dbReference type="SUPFAM" id="SSF52540">
    <property type="entry name" value="P-loop containing nucleoside triphosphate hydrolases"/>
    <property type="match status" value="1"/>
</dbReference>
<dbReference type="CDD" id="cd01983">
    <property type="entry name" value="SIMIBI"/>
    <property type="match status" value="1"/>
</dbReference>
<dbReference type="Proteomes" id="UP000261257">
    <property type="component" value="Unassembled WGS sequence"/>
</dbReference>
<feature type="domain" description="AAA" evidence="2">
    <location>
        <begin position="13"/>
        <end position="156"/>
    </location>
</feature>
<feature type="compositionally biased region" description="Basic and acidic residues" evidence="1">
    <location>
        <begin position="271"/>
        <end position="302"/>
    </location>
</feature>
<dbReference type="Gene3D" id="3.40.50.300">
    <property type="entry name" value="P-loop containing nucleotide triphosphate hydrolases"/>
    <property type="match status" value="1"/>
</dbReference>
<evidence type="ECO:0000313" key="6">
    <source>
        <dbReference type="Proteomes" id="UP000261257"/>
    </source>
</evidence>
<organism evidence="3 5">
    <name type="scientific">Hungatella hathewayi</name>
    <dbReference type="NCBI Taxonomy" id="154046"/>
    <lineage>
        <taxon>Bacteria</taxon>
        <taxon>Bacillati</taxon>
        <taxon>Bacillota</taxon>
        <taxon>Clostridia</taxon>
        <taxon>Lachnospirales</taxon>
        <taxon>Lachnospiraceae</taxon>
        <taxon>Hungatella</taxon>
    </lineage>
</organism>
<dbReference type="OrthoDB" id="1705293at2"/>
<name>A0A3E3DR46_9FIRM</name>
<dbReference type="EMBL" id="QSSQ01000005">
    <property type="protein sequence ID" value="RGM06251.1"/>
    <property type="molecule type" value="Genomic_DNA"/>
</dbReference>
<dbReference type="Pfam" id="PF13614">
    <property type="entry name" value="AAA_31"/>
    <property type="match status" value="1"/>
</dbReference>
<sequence>MSSNDGGSMVQNKIIAVMGSPGSGKTTASIKLAAELAEKKKNVILVFCDPFTPVIPFVVSCPEEQVSVGTLLTTPSLTQKMILDSCIPIKENGYISLLGYRLGDSLMAYPQITRDRAVDFLVCLRYLADFIIMDCSAVFEADVLSMLAMELSDQIIKIGTSNLRGISYFESRSSLLSDRRFQPEKQRMYLGNLKTGQEWEAVSVQYGGVDGILPHLMALEQQYDEQALFESLAGKEAAAYLAAIRKLADQIDEADQVGQEEGNSRRSQTAAEKKEKIRPTKPEKEKVKSKPKEQTKPVKEKAGGLGRFSLMFRKSKGEF</sequence>
<evidence type="ECO:0000313" key="3">
    <source>
        <dbReference type="EMBL" id="RGD71399.1"/>
    </source>
</evidence>
<dbReference type="Proteomes" id="UP000261023">
    <property type="component" value="Unassembled WGS sequence"/>
</dbReference>
<protein>
    <submittedName>
        <fullName evidence="3">ParA family protein</fullName>
    </submittedName>
</protein>
<dbReference type="InterPro" id="IPR027417">
    <property type="entry name" value="P-loop_NTPase"/>
</dbReference>
<dbReference type="InterPro" id="IPR025669">
    <property type="entry name" value="AAA_dom"/>
</dbReference>
<feature type="region of interest" description="Disordered" evidence="1">
    <location>
        <begin position="255"/>
        <end position="319"/>
    </location>
</feature>
<dbReference type="AlphaFoldDB" id="A0A3E3DR46"/>
<evidence type="ECO:0000313" key="4">
    <source>
        <dbReference type="EMBL" id="RGM06251.1"/>
    </source>
</evidence>